<dbReference type="SMART" id="SM00530">
    <property type="entry name" value="HTH_XRE"/>
    <property type="match status" value="1"/>
</dbReference>
<dbReference type="Gene3D" id="1.10.260.40">
    <property type="entry name" value="lambda repressor-like DNA-binding domains"/>
    <property type="match status" value="1"/>
</dbReference>
<dbReference type="EMBL" id="MPTO01000003">
    <property type="protein sequence ID" value="OME23579.1"/>
    <property type="molecule type" value="Genomic_DNA"/>
</dbReference>
<reference evidence="5 6" key="1">
    <citation type="submission" date="2016-10" db="EMBL/GenBank/DDBJ databases">
        <title>Paenibacillus species isolates.</title>
        <authorList>
            <person name="Beno S.M."/>
        </authorList>
    </citation>
    <scope>NUCLEOTIDE SEQUENCE [LARGE SCALE GENOMIC DNA]</scope>
    <source>
        <strain evidence="5 6">FSL H7-0918</strain>
    </source>
</reference>
<evidence type="ECO:0000259" key="4">
    <source>
        <dbReference type="PROSITE" id="PS50943"/>
    </source>
</evidence>
<sequence length="112" mass="12808">MADEVLKLLGRRIRDLRKERGLTQEQLAELAGFNYTYIGAVERAENNITTLNLQKIAVALNVGVYELFEYTKTKRKSIGKSQDIDEIIKLLLTLNTKEIRKAKNILNELFGP</sequence>
<dbReference type="InterPro" id="IPR001387">
    <property type="entry name" value="Cro/C1-type_HTH"/>
</dbReference>
<dbReference type="PROSITE" id="PS50943">
    <property type="entry name" value="HTH_CROC1"/>
    <property type="match status" value="1"/>
</dbReference>
<evidence type="ECO:0000313" key="6">
    <source>
        <dbReference type="Proteomes" id="UP000187323"/>
    </source>
</evidence>
<dbReference type="GO" id="GO:0003677">
    <property type="term" value="F:DNA binding"/>
    <property type="evidence" value="ECO:0007669"/>
    <property type="project" value="UniProtKB-KW"/>
</dbReference>
<keyword evidence="3" id="KW-0804">Transcription</keyword>
<accession>A0AB36JM84</accession>
<dbReference type="Pfam" id="PF01381">
    <property type="entry name" value="HTH_3"/>
    <property type="match status" value="1"/>
</dbReference>
<gene>
    <name evidence="5" type="ORF">BSK47_03760</name>
</gene>
<dbReference type="GO" id="GO:0005829">
    <property type="term" value="C:cytosol"/>
    <property type="evidence" value="ECO:0007669"/>
    <property type="project" value="TreeGrafter"/>
</dbReference>
<dbReference type="InterPro" id="IPR010982">
    <property type="entry name" value="Lambda_DNA-bd_dom_sf"/>
</dbReference>
<evidence type="ECO:0000313" key="5">
    <source>
        <dbReference type="EMBL" id="OME23579.1"/>
    </source>
</evidence>
<dbReference type="InterPro" id="IPR050807">
    <property type="entry name" value="TransReg_Diox_bact_type"/>
</dbReference>
<evidence type="ECO:0000256" key="1">
    <source>
        <dbReference type="ARBA" id="ARBA00023015"/>
    </source>
</evidence>
<dbReference type="RefSeq" id="WP_076133565.1">
    <property type="nucleotide sequence ID" value="NZ_MPTO01000003.1"/>
</dbReference>
<dbReference type="SUPFAM" id="SSF47413">
    <property type="entry name" value="lambda repressor-like DNA-binding domains"/>
    <property type="match status" value="1"/>
</dbReference>
<protein>
    <recommendedName>
        <fullName evidence="4">HTH cro/C1-type domain-containing protein</fullName>
    </recommendedName>
</protein>
<keyword evidence="2" id="KW-0238">DNA-binding</keyword>
<dbReference type="AlphaFoldDB" id="A0AB36JM84"/>
<feature type="domain" description="HTH cro/C1-type" evidence="4">
    <location>
        <begin position="13"/>
        <end position="67"/>
    </location>
</feature>
<dbReference type="GO" id="GO:0003700">
    <property type="term" value="F:DNA-binding transcription factor activity"/>
    <property type="evidence" value="ECO:0007669"/>
    <property type="project" value="TreeGrafter"/>
</dbReference>
<dbReference type="PANTHER" id="PTHR46797">
    <property type="entry name" value="HTH-TYPE TRANSCRIPTIONAL REGULATOR"/>
    <property type="match status" value="1"/>
</dbReference>
<dbReference type="Proteomes" id="UP000187323">
    <property type="component" value="Unassembled WGS sequence"/>
</dbReference>
<keyword evidence="1" id="KW-0805">Transcription regulation</keyword>
<dbReference type="PANTHER" id="PTHR46797:SF23">
    <property type="entry name" value="HTH-TYPE TRANSCRIPTIONAL REGULATOR SUTR"/>
    <property type="match status" value="1"/>
</dbReference>
<dbReference type="CDD" id="cd00093">
    <property type="entry name" value="HTH_XRE"/>
    <property type="match status" value="1"/>
</dbReference>
<name>A0AB36JM84_9BACL</name>
<evidence type="ECO:0000256" key="2">
    <source>
        <dbReference type="ARBA" id="ARBA00023125"/>
    </source>
</evidence>
<organism evidence="5 6">
    <name type="scientific">Paenibacillus odorifer</name>
    <dbReference type="NCBI Taxonomy" id="189426"/>
    <lineage>
        <taxon>Bacteria</taxon>
        <taxon>Bacillati</taxon>
        <taxon>Bacillota</taxon>
        <taxon>Bacilli</taxon>
        <taxon>Bacillales</taxon>
        <taxon>Paenibacillaceae</taxon>
        <taxon>Paenibacillus</taxon>
    </lineage>
</organism>
<comment type="caution">
    <text evidence="5">The sequence shown here is derived from an EMBL/GenBank/DDBJ whole genome shotgun (WGS) entry which is preliminary data.</text>
</comment>
<evidence type="ECO:0000256" key="3">
    <source>
        <dbReference type="ARBA" id="ARBA00023163"/>
    </source>
</evidence>
<proteinExistence type="predicted"/>